<protein>
    <submittedName>
        <fullName evidence="1">Uncharacterized protein</fullName>
    </submittedName>
</protein>
<organism evidence="1 2">
    <name type="scientific">Croceitalea dokdonensis DOKDO 023</name>
    <dbReference type="NCBI Taxonomy" id="1300341"/>
    <lineage>
        <taxon>Bacteria</taxon>
        <taxon>Pseudomonadati</taxon>
        <taxon>Bacteroidota</taxon>
        <taxon>Flavobacteriia</taxon>
        <taxon>Flavobacteriales</taxon>
        <taxon>Flavobacteriaceae</taxon>
        <taxon>Croceitalea</taxon>
    </lineage>
</organism>
<keyword evidence="2" id="KW-1185">Reference proteome</keyword>
<dbReference type="AlphaFoldDB" id="A0A0P7B2N9"/>
<comment type="caution">
    <text evidence="1">The sequence shown here is derived from an EMBL/GenBank/DDBJ whole genome shotgun (WGS) entry which is preliminary data.</text>
</comment>
<dbReference type="STRING" id="1300341.I595_979"/>
<evidence type="ECO:0000313" key="2">
    <source>
        <dbReference type="Proteomes" id="UP000050280"/>
    </source>
</evidence>
<name>A0A0P7B2N9_9FLAO</name>
<evidence type="ECO:0000313" key="1">
    <source>
        <dbReference type="EMBL" id="KPM32561.1"/>
    </source>
</evidence>
<sequence length="40" mass="4187">MLSPLSGGGGNCIENLQVSLRFILTGVAACLLCMNNNHPQ</sequence>
<gene>
    <name evidence="1" type="ORF">I595_979</name>
</gene>
<dbReference type="EMBL" id="LDJX01000002">
    <property type="protein sequence ID" value="KPM32561.1"/>
    <property type="molecule type" value="Genomic_DNA"/>
</dbReference>
<proteinExistence type="predicted"/>
<dbReference type="Proteomes" id="UP000050280">
    <property type="component" value="Unassembled WGS sequence"/>
</dbReference>
<accession>A0A0P7B2N9</accession>
<reference evidence="1 2" key="1">
    <citation type="submission" date="2015-09" db="EMBL/GenBank/DDBJ databases">
        <title>Genome sequence of the marine flavobacterium Croceitalea dokdonensis DOKDO 023 that contains proton- and sodium-pumping rhodopsins.</title>
        <authorList>
            <person name="Kwon S.-K."/>
            <person name="Lee H.K."/>
            <person name="Kwak M.-J."/>
            <person name="Kim J.F."/>
        </authorList>
    </citation>
    <scope>NUCLEOTIDE SEQUENCE [LARGE SCALE GENOMIC DNA]</scope>
    <source>
        <strain evidence="1 2">DOKDO 023</strain>
    </source>
</reference>